<dbReference type="InterPro" id="IPR036291">
    <property type="entry name" value="NAD(P)-bd_dom_sf"/>
</dbReference>
<gene>
    <name evidence="2" type="ORF">E6K72_11965</name>
</gene>
<dbReference type="SUPFAM" id="SSF51735">
    <property type="entry name" value="NAD(P)-binding Rossmann-fold domains"/>
    <property type="match status" value="1"/>
</dbReference>
<proteinExistence type="predicted"/>
<dbReference type="EMBL" id="VBOS01000437">
    <property type="protein sequence ID" value="TMQ49825.1"/>
    <property type="molecule type" value="Genomic_DNA"/>
</dbReference>
<dbReference type="Gene3D" id="3.40.50.720">
    <property type="entry name" value="NAD(P)-binding Rossmann-like Domain"/>
    <property type="match status" value="1"/>
</dbReference>
<dbReference type="InterPro" id="IPR026055">
    <property type="entry name" value="FAR"/>
</dbReference>
<dbReference type="InterPro" id="IPR013120">
    <property type="entry name" value="FAR_NAD-bd"/>
</dbReference>
<name>A0A538SEM3_UNCEI</name>
<evidence type="ECO:0000313" key="2">
    <source>
        <dbReference type="EMBL" id="TMQ49825.1"/>
    </source>
</evidence>
<dbReference type="AlphaFoldDB" id="A0A538SEM3"/>
<sequence length="191" mass="21332">MRRVFVTGAGGAVGRELVRRLLLETDDHLDVLIRSSHDDLEVEDYLRDVVEIEPVHSVSRRVTVHAGDCVQARLGLPDDEFVRLRREVSHIVHAAAVTRFDLPLDRARQLNTATVAHVLDLARSCPRLQGFFLLSTVYVAGRRVGTIRERESARPDGFVNTYEQSKHEAEELVAAAAGEVPGVVFRLSTLF</sequence>
<feature type="domain" description="Thioester reductase (TE)" evidence="1">
    <location>
        <begin position="6"/>
        <end position="189"/>
    </location>
</feature>
<feature type="non-terminal residue" evidence="2">
    <location>
        <position position="191"/>
    </location>
</feature>
<protein>
    <submittedName>
        <fullName evidence="2">NAD-dependent epimerase/dehydratase family protein</fullName>
    </submittedName>
</protein>
<reference evidence="2 3" key="1">
    <citation type="journal article" date="2019" name="Nat. Microbiol.">
        <title>Mediterranean grassland soil C-N compound turnover is dependent on rainfall and depth, and is mediated by genomically divergent microorganisms.</title>
        <authorList>
            <person name="Diamond S."/>
            <person name="Andeer P.F."/>
            <person name="Li Z."/>
            <person name="Crits-Christoph A."/>
            <person name="Burstein D."/>
            <person name="Anantharaman K."/>
            <person name="Lane K.R."/>
            <person name="Thomas B.C."/>
            <person name="Pan C."/>
            <person name="Northen T.R."/>
            <person name="Banfield J.F."/>
        </authorList>
    </citation>
    <scope>NUCLEOTIDE SEQUENCE [LARGE SCALE GENOMIC DNA]</scope>
    <source>
        <strain evidence="2">WS_2</strain>
    </source>
</reference>
<dbReference type="Proteomes" id="UP000317716">
    <property type="component" value="Unassembled WGS sequence"/>
</dbReference>
<accession>A0A538SEM3</accession>
<comment type="caution">
    <text evidence="2">The sequence shown here is derived from an EMBL/GenBank/DDBJ whole genome shotgun (WGS) entry which is preliminary data.</text>
</comment>
<evidence type="ECO:0000313" key="3">
    <source>
        <dbReference type="Proteomes" id="UP000317716"/>
    </source>
</evidence>
<dbReference type="GO" id="GO:0080019">
    <property type="term" value="F:alcohol-forming very long-chain fatty acyl-CoA reductase activity"/>
    <property type="evidence" value="ECO:0007669"/>
    <property type="project" value="InterPro"/>
</dbReference>
<dbReference type="Pfam" id="PF07993">
    <property type="entry name" value="NAD_binding_4"/>
    <property type="match status" value="1"/>
</dbReference>
<organism evidence="2 3">
    <name type="scientific">Eiseniibacteriota bacterium</name>
    <dbReference type="NCBI Taxonomy" id="2212470"/>
    <lineage>
        <taxon>Bacteria</taxon>
        <taxon>Candidatus Eiseniibacteriota</taxon>
    </lineage>
</organism>
<evidence type="ECO:0000259" key="1">
    <source>
        <dbReference type="Pfam" id="PF07993"/>
    </source>
</evidence>
<dbReference type="PANTHER" id="PTHR11011">
    <property type="entry name" value="MALE STERILITY PROTEIN 2-RELATED"/>
    <property type="match status" value="1"/>
</dbReference>